<protein>
    <submittedName>
        <fullName evidence="2">Uncharacterized protein</fullName>
    </submittedName>
</protein>
<reference evidence="2 3" key="1">
    <citation type="submission" date="2023-07" db="EMBL/GenBank/DDBJ databases">
        <title>Novel Shewanella species isolated from Baltic Sea sediments.</title>
        <authorList>
            <person name="Martin-Rodriguez A.J."/>
        </authorList>
    </citation>
    <scope>NUCLEOTIDE SEQUENCE [LARGE SCALE GENOMIC DNA]</scope>
    <source>
        <strain evidence="2 3">SP2S1-2</strain>
    </source>
</reference>
<sequence length="72" mass="8419">MTILVRYSIDLGVFRQVKRIHVSTRLQTYIGNILSMFMFLLVEANIQIITSPMYSRLKSVKCLVSMMINYTK</sequence>
<keyword evidence="1" id="KW-0812">Transmembrane</keyword>
<name>A0ABU3FWW4_9GAMM</name>
<evidence type="ECO:0000313" key="2">
    <source>
        <dbReference type="EMBL" id="MDT3279864.1"/>
    </source>
</evidence>
<keyword evidence="1" id="KW-1133">Transmembrane helix</keyword>
<keyword evidence="1" id="KW-0472">Membrane</keyword>
<dbReference type="EMBL" id="JAUOES010000005">
    <property type="protein sequence ID" value="MDT3279864.1"/>
    <property type="molecule type" value="Genomic_DNA"/>
</dbReference>
<dbReference type="RefSeq" id="WP_126492442.1">
    <property type="nucleotide sequence ID" value="NZ_JAUOES010000005.1"/>
</dbReference>
<keyword evidence="3" id="KW-1185">Reference proteome</keyword>
<gene>
    <name evidence="2" type="ORF">Q4Q50_06075</name>
</gene>
<proteinExistence type="predicted"/>
<feature type="transmembrane region" description="Helical" evidence="1">
    <location>
        <begin position="29"/>
        <end position="49"/>
    </location>
</feature>
<dbReference type="Proteomes" id="UP001249505">
    <property type="component" value="Unassembled WGS sequence"/>
</dbReference>
<evidence type="ECO:0000313" key="3">
    <source>
        <dbReference type="Proteomes" id="UP001249505"/>
    </source>
</evidence>
<comment type="caution">
    <text evidence="2">The sequence shown here is derived from an EMBL/GenBank/DDBJ whole genome shotgun (WGS) entry which is preliminary data.</text>
</comment>
<organism evidence="2 3">
    <name type="scientific">Shewanella scandinavica</name>
    <dbReference type="NCBI Taxonomy" id="3063538"/>
    <lineage>
        <taxon>Bacteria</taxon>
        <taxon>Pseudomonadati</taxon>
        <taxon>Pseudomonadota</taxon>
        <taxon>Gammaproteobacteria</taxon>
        <taxon>Alteromonadales</taxon>
        <taxon>Shewanellaceae</taxon>
        <taxon>Shewanella</taxon>
    </lineage>
</organism>
<evidence type="ECO:0000256" key="1">
    <source>
        <dbReference type="SAM" id="Phobius"/>
    </source>
</evidence>
<accession>A0ABU3FWW4</accession>